<comment type="subcellular location">
    <subcellularLocation>
        <location evidence="1">Cell envelope</location>
    </subcellularLocation>
</comment>
<evidence type="ECO:0000256" key="4">
    <source>
        <dbReference type="ARBA" id="ARBA00022729"/>
    </source>
</evidence>
<keyword evidence="4 6" id="KW-0732">Signal</keyword>
<feature type="compositionally biased region" description="Low complexity" evidence="5">
    <location>
        <begin position="33"/>
        <end position="48"/>
    </location>
</feature>
<dbReference type="PANTHER" id="PTHR43649:SF31">
    <property type="entry name" value="SN-GLYCEROL-3-PHOSPHATE-BINDING PERIPLASMIC PROTEIN UGPB"/>
    <property type="match status" value="1"/>
</dbReference>
<dbReference type="RefSeq" id="WP_187720208.1">
    <property type="nucleotide sequence ID" value="NZ_BAABBL010000007.1"/>
</dbReference>
<evidence type="ECO:0000256" key="5">
    <source>
        <dbReference type="SAM" id="MobiDB-lite"/>
    </source>
</evidence>
<keyword evidence="8" id="KW-1185">Reference proteome</keyword>
<accession>A0A7H0H3F6</accession>
<dbReference type="Gene3D" id="3.40.190.10">
    <property type="entry name" value="Periplasmic binding protein-like II"/>
    <property type="match status" value="1"/>
</dbReference>
<feature type="region of interest" description="Disordered" evidence="5">
    <location>
        <begin position="25"/>
        <end position="53"/>
    </location>
</feature>
<dbReference type="NCBIfam" id="TIGR03851">
    <property type="entry name" value="chitin_NgcE"/>
    <property type="match status" value="1"/>
</dbReference>
<dbReference type="AlphaFoldDB" id="A0A7H0H3F6"/>
<dbReference type="KEGG" id="tdf:H9L22_12445"/>
<protein>
    <submittedName>
        <fullName evidence="7">Carbohydrate ABC transporter, N-acetylglucosamine/diacetylchitobiose-binding protein</fullName>
    </submittedName>
</protein>
<comment type="similarity">
    <text evidence="2">Belongs to the bacterial solute-binding protein 1 family.</text>
</comment>
<evidence type="ECO:0000256" key="6">
    <source>
        <dbReference type="SAM" id="SignalP"/>
    </source>
</evidence>
<dbReference type="SUPFAM" id="SSF53850">
    <property type="entry name" value="Periplasmic binding protein-like II"/>
    <property type="match status" value="1"/>
</dbReference>
<evidence type="ECO:0000313" key="7">
    <source>
        <dbReference type="EMBL" id="QNP55072.1"/>
    </source>
</evidence>
<feature type="chain" id="PRO_5038710415" evidence="6">
    <location>
        <begin position="23"/>
        <end position="461"/>
    </location>
</feature>
<reference evidence="7 8" key="1">
    <citation type="submission" date="2020-08" db="EMBL/GenBank/DDBJ databases">
        <title>Genome sequence of Tessaracoccus defluvii JCM 17540T.</title>
        <authorList>
            <person name="Hyun D.-W."/>
            <person name="Bae J.-W."/>
        </authorList>
    </citation>
    <scope>NUCLEOTIDE SEQUENCE [LARGE SCALE GENOMIC DNA]</scope>
    <source>
        <strain evidence="7 8">JCM 17540</strain>
    </source>
</reference>
<evidence type="ECO:0000256" key="3">
    <source>
        <dbReference type="ARBA" id="ARBA00022448"/>
    </source>
</evidence>
<gene>
    <name evidence="7" type="primary">ngcE</name>
    <name evidence="7" type="ORF">H9L22_12445</name>
</gene>
<dbReference type="InterPro" id="IPR050490">
    <property type="entry name" value="Bact_solute-bd_prot1"/>
</dbReference>
<keyword evidence="3" id="KW-0813">Transport</keyword>
<organism evidence="7 8">
    <name type="scientific">Tessaracoccus defluvii</name>
    <dbReference type="NCBI Taxonomy" id="1285901"/>
    <lineage>
        <taxon>Bacteria</taxon>
        <taxon>Bacillati</taxon>
        <taxon>Actinomycetota</taxon>
        <taxon>Actinomycetes</taxon>
        <taxon>Propionibacteriales</taxon>
        <taxon>Propionibacteriaceae</taxon>
        <taxon>Tessaracoccus</taxon>
    </lineage>
</organism>
<evidence type="ECO:0000256" key="2">
    <source>
        <dbReference type="ARBA" id="ARBA00008520"/>
    </source>
</evidence>
<dbReference type="InterPro" id="IPR022386">
    <property type="entry name" value="Chitin_NgcE"/>
</dbReference>
<dbReference type="InterPro" id="IPR006059">
    <property type="entry name" value="SBP"/>
</dbReference>
<evidence type="ECO:0000256" key="1">
    <source>
        <dbReference type="ARBA" id="ARBA00004196"/>
    </source>
</evidence>
<dbReference type="EMBL" id="CP060789">
    <property type="protein sequence ID" value="QNP55072.1"/>
    <property type="molecule type" value="Genomic_DNA"/>
</dbReference>
<dbReference type="Pfam" id="PF01547">
    <property type="entry name" value="SBP_bac_1"/>
    <property type="match status" value="1"/>
</dbReference>
<dbReference type="Proteomes" id="UP000516117">
    <property type="component" value="Chromosome"/>
</dbReference>
<feature type="signal peptide" evidence="6">
    <location>
        <begin position="1"/>
        <end position="22"/>
    </location>
</feature>
<dbReference type="GO" id="GO:0030313">
    <property type="term" value="C:cell envelope"/>
    <property type="evidence" value="ECO:0007669"/>
    <property type="project" value="UniProtKB-SubCell"/>
</dbReference>
<sequence length="461" mass="49311">MTPISRRTLLSALAVAPLAACTVDPVTPPQPSSPSSSSASPTPTAWPSRPGDPQSVTAAVFDGAFGVSYVVLAGDALKKTYPDVTTRLIRTQKVATELAGRFADGNTPPDLIDNSGPDPLPIAEMLDQFLPLDDVVDATGPDGAAPISESLYTNALTPGILNGDLVAINYALTVYGLWHSAADFAAEGWSFPSTWDAVLDLGEQIRSRDQFLFVWGDDAVTYYQELAIASAIKEGGHDVRRALDNLDENGWAHPAVTLVLQQLEACVREGYVLHGGPYLEAQALWARDRRALLYPSGAWIARETQDVAAEDFALTAAPAPTLTSSPMLPQTAIHATSTESFLVPAHAANPDGGKALLRAMLSTEVASEFSRTNLMPTVVRNSIPTDLVSSALTSQTRLLSDAGDNVFTWRFGEYYGLNVEQGALWARFLSGELTASLLAEQLQGLSDRVRNDPNVVRYSAE</sequence>
<evidence type="ECO:0000313" key="8">
    <source>
        <dbReference type="Proteomes" id="UP000516117"/>
    </source>
</evidence>
<dbReference type="PANTHER" id="PTHR43649">
    <property type="entry name" value="ARABINOSE-BINDING PROTEIN-RELATED"/>
    <property type="match status" value="1"/>
</dbReference>
<name>A0A7H0H3F6_9ACTN</name>
<proteinExistence type="inferred from homology"/>